<keyword evidence="3" id="KW-0143">Chaperone</keyword>
<dbReference type="Proteomes" id="UP000199199">
    <property type="component" value="Unassembled WGS sequence"/>
</dbReference>
<dbReference type="Gene3D" id="3.30.1220.10">
    <property type="entry name" value="CobW-like, C-terminal domain"/>
    <property type="match status" value="1"/>
</dbReference>
<dbReference type="Pfam" id="PF02492">
    <property type="entry name" value="cobW"/>
    <property type="match status" value="1"/>
</dbReference>
<dbReference type="PANTHER" id="PTHR43603:SF1">
    <property type="entry name" value="ZINC-REGULATED GTPASE METALLOPROTEIN ACTIVATOR 1"/>
    <property type="match status" value="1"/>
</dbReference>
<feature type="domain" description="CobW C-terminal" evidence="7">
    <location>
        <begin position="275"/>
        <end position="387"/>
    </location>
</feature>
<dbReference type="OrthoDB" id="359387at2157"/>
<dbReference type="RefSeq" id="WP_092904793.1">
    <property type="nucleotide sequence ID" value="NZ_FOZS01000002.1"/>
</dbReference>
<gene>
    <name evidence="8" type="ORF">SAMN04488556_2364</name>
</gene>
<dbReference type="PANTHER" id="PTHR43603">
    <property type="entry name" value="COBW DOMAIN-CONTAINING PROTEIN DDB_G0274527"/>
    <property type="match status" value="1"/>
</dbReference>
<dbReference type="InterPro" id="IPR036627">
    <property type="entry name" value="CobW-likC_sf"/>
</dbReference>
<dbReference type="GO" id="GO:0000166">
    <property type="term" value="F:nucleotide binding"/>
    <property type="evidence" value="ECO:0007669"/>
    <property type="project" value="UniProtKB-KW"/>
</dbReference>
<evidence type="ECO:0000313" key="8">
    <source>
        <dbReference type="EMBL" id="SFS70727.1"/>
    </source>
</evidence>
<dbReference type="InterPro" id="IPR011629">
    <property type="entry name" value="CobW-like_C"/>
</dbReference>
<dbReference type="EMBL" id="FOZS01000002">
    <property type="protein sequence ID" value="SFS70727.1"/>
    <property type="molecule type" value="Genomic_DNA"/>
</dbReference>
<dbReference type="AlphaFoldDB" id="A0A1I6S1B2"/>
<feature type="region of interest" description="Disordered" evidence="6">
    <location>
        <begin position="244"/>
        <end position="268"/>
    </location>
</feature>
<evidence type="ECO:0000256" key="3">
    <source>
        <dbReference type="ARBA" id="ARBA00023186"/>
    </source>
</evidence>
<dbReference type="InterPro" id="IPR051927">
    <property type="entry name" value="Zn_Chap_cDPG_Synth"/>
</dbReference>
<evidence type="ECO:0000256" key="4">
    <source>
        <dbReference type="ARBA" id="ARBA00034320"/>
    </source>
</evidence>
<comment type="catalytic activity">
    <reaction evidence="5">
        <text>GTP + H2O = GDP + phosphate + H(+)</text>
        <dbReference type="Rhea" id="RHEA:19669"/>
        <dbReference type="ChEBI" id="CHEBI:15377"/>
        <dbReference type="ChEBI" id="CHEBI:15378"/>
        <dbReference type="ChEBI" id="CHEBI:37565"/>
        <dbReference type="ChEBI" id="CHEBI:43474"/>
        <dbReference type="ChEBI" id="CHEBI:58189"/>
    </reaction>
    <physiologicalReaction direction="left-to-right" evidence="5">
        <dbReference type="Rhea" id="RHEA:19670"/>
    </physiologicalReaction>
</comment>
<dbReference type="GO" id="GO:0016787">
    <property type="term" value="F:hydrolase activity"/>
    <property type="evidence" value="ECO:0007669"/>
    <property type="project" value="UniProtKB-KW"/>
</dbReference>
<dbReference type="Pfam" id="PF07683">
    <property type="entry name" value="CobW_C"/>
    <property type="match status" value="1"/>
</dbReference>
<dbReference type="InterPro" id="IPR027417">
    <property type="entry name" value="P-loop_NTPase"/>
</dbReference>
<feature type="region of interest" description="Disordered" evidence="6">
    <location>
        <begin position="393"/>
        <end position="416"/>
    </location>
</feature>
<reference evidence="9" key="1">
    <citation type="submission" date="2016-10" db="EMBL/GenBank/DDBJ databases">
        <authorList>
            <person name="Varghese N."/>
            <person name="Submissions S."/>
        </authorList>
    </citation>
    <scope>NUCLEOTIDE SEQUENCE [LARGE SCALE GENOMIC DNA]</scope>
    <source>
        <strain evidence="9">DSM 22427</strain>
    </source>
</reference>
<dbReference type="InterPro" id="IPR003495">
    <property type="entry name" value="CobW/HypB/UreG_nucleotide-bd"/>
</dbReference>
<comment type="similarity">
    <text evidence="4">Belongs to the SIMIBI class G3E GTPase family. ZNG1 subfamily.</text>
</comment>
<dbReference type="SUPFAM" id="SSF52540">
    <property type="entry name" value="P-loop containing nucleoside triphosphate hydrolases"/>
    <property type="match status" value="1"/>
</dbReference>
<keyword evidence="1" id="KW-0547">Nucleotide-binding</keyword>
<keyword evidence="2" id="KW-0378">Hydrolase</keyword>
<name>A0A1I6S1B2_9EURY</name>
<protein>
    <submittedName>
        <fullName evidence="8">GTPase, G3E family</fullName>
    </submittedName>
</protein>
<keyword evidence="9" id="KW-1185">Reference proteome</keyword>
<evidence type="ECO:0000256" key="2">
    <source>
        <dbReference type="ARBA" id="ARBA00022801"/>
    </source>
</evidence>
<evidence type="ECO:0000313" key="9">
    <source>
        <dbReference type="Proteomes" id="UP000199199"/>
    </source>
</evidence>
<evidence type="ECO:0000259" key="7">
    <source>
        <dbReference type="SMART" id="SM00833"/>
    </source>
</evidence>
<sequence>MQQESIPVTVLSGTLGAGKTTLLNHLLRNAGERDLAVVVNDMGAVNVDAERVAADSGLEVGGGVAELSNGCICCELRDDLESAVVRLAQNREFDRLIVEPSGISEPDSVARLFTTASRVAARYEIDGLVTVLDTRRFLDAFEGESTPERRGPDSEADGDDAVRPLSDLFIEQIEAASTVLLNKTDLCDRAELERAERLVNALQPAADRIRTEFSAVDPDRLFGGDRFDPADFGERAGWRRALADEDRSEHDHDAANHGNGEIDHDHHHPDDVYGVESFVFRERRPFHPGRFREFLRSLPSNVVRSKGTAWIAGHDVKVDISQAGPSIRSSVSGPWIASLSEVDRELYRSNRPDLEWDDEHGDRRTELVFIGTDIESSSLRADLESALATDKELERATGLENPFPNDSDDEYVLREP</sequence>
<evidence type="ECO:0000256" key="1">
    <source>
        <dbReference type="ARBA" id="ARBA00022741"/>
    </source>
</evidence>
<dbReference type="Gene3D" id="3.40.50.300">
    <property type="entry name" value="P-loop containing nucleotide triphosphate hydrolases"/>
    <property type="match status" value="1"/>
</dbReference>
<dbReference type="SMART" id="SM00833">
    <property type="entry name" value="CobW_C"/>
    <property type="match status" value="1"/>
</dbReference>
<evidence type="ECO:0000256" key="6">
    <source>
        <dbReference type="SAM" id="MobiDB-lite"/>
    </source>
</evidence>
<evidence type="ECO:0000256" key="5">
    <source>
        <dbReference type="ARBA" id="ARBA00049117"/>
    </source>
</evidence>
<organism evidence="8 9">
    <name type="scientific">Halostagnicola kamekurae</name>
    <dbReference type="NCBI Taxonomy" id="619731"/>
    <lineage>
        <taxon>Archaea</taxon>
        <taxon>Methanobacteriati</taxon>
        <taxon>Methanobacteriota</taxon>
        <taxon>Stenosarchaea group</taxon>
        <taxon>Halobacteria</taxon>
        <taxon>Halobacteriales</taxon>
        <taxon>Natrialbaceae</taxon>
        <taxon>Halostagnicola</taxon>
    </lineage>
</organism>
<dbReference type="SUPFAM" id="SSF90002">
    <property type="entry name" value="Hypothetical protein YjiA, C-terminal domain"/>
    <property type="match status" value="1"/>
</dbReference>
<dbReference type="CDD" id="cd03112">
    <property type="entry name" value="CobW-like"/>
    <property type="match status" value="1"/>
</dbReference>
<accession>A0A1I6S1B2</accession>
<proteinExistence type="inferred from homology"/>